<keyword evidence="3" id="KW-1185">Reference proteome</keyword>
<sequence length="141" mass="15953">MENLLYDFYALFAERSLIDDLYDETLLTPLTLMMKGIPLIGAAIFYFGLNKVRYAKFSVWSSMLAACSVLVMIITIVTCNQKAAQEIPRKKGHPELGRYFDQGGSVFFGFGFEMLLLSALVFFVVSLIIKNLSTNNRKIPF</sequence>
<keyword evidence="1" id="KW-1133">Transmembrane helix</keyword>
<evidence type="ECO:0000313" key="3">
    <source>
        <dbReference type="Proteomes" id="UP000198901"/>
    </source>
</evidence>
<evidence type="ECO:0000256" key="1">
    <source>
        <dbReference type="SAM" id="Phobius"/>
    </source>
</evidence>
<feature type="transmembrane region" description="Helical" evidence="1">
    <location>
        <begin position="59"/>
        <end position="78"/>
    </location>
</feature>
<dbReference type="AlphaFoldDB" id="A0A1G9W340"/>
<dbReference type="EMBL" id="FNGS01000009">
    <property type="protein sequence ID" value="SDM78713.1"/>
    <property type="molecule type" value="Genomic_DNA"/>
</dbReference>
<dbReference type="OrthoDB" id="951880at2"/>
<reference evidence="2 3" key="1">
    <citation type="submission" date="2016-10" db="EMBL/GenBank/DDBJ databases">
        <authorList>
            <person name="de Groot N.N."/>
        </authorList>
    </citation>
    <scope>NUCLEOTIDE SEQUENCE [LARGE SCALE GENOMIC DNA]</scope>
    <source>
        <strain evidence="2 3">DSM 21668</strain>
    </source>
</reference>
<dbReference type="STRING" id="563176.SAMN04488090_4228"/>
<dbReference type="Proteomes" id="UP000198901">
    <property type="component" value="Unassembled WGS sequence"/>
</dbReference>
<proteinExistence type="predicted"/>
<protein>
    <submittedName>
        <fullName evidence="2">Uncharacterized protein</fullName>
    </submittedName>
</protein>
<feature type="transmembrane region" description="Helical" evidence="1">
    <location>
        <begin position="26"/>
        <end position="47"/>
    </location>
</feature>
<dbReference type="RefSeq" id="WP_093207645.1">
    <property type="nucleotide sequence ID" value="NZ_FNGS01000009.1"/>
</dbReference>
<feature type="transmembrane region" description="Helical" evidence="1">
    <location>
        <begin position="106"/>
        <end position="129"/>
    </location>
</feature>
<organism evidence="2 3">
    <name type="scientific">Siphonobacter aquaeclarae</name>
    <dbReference type="NCBI Taxonomy" id="563176"/>
    <lineage>
        <taxon>Bacteria</taxon>
        <taxon>Pseudomonadati</taxon>
        <taxon>Bacteroidota</taxon>
        <taxon>Cytophagia</taxon>
        <taxon>Cytophagales</taxon>
        <taxon>Cytophagaceae</taxon>
        <taxon>Siphonobacter</taxon>
    </lineage>
</organism>
<accession>A0A1G9W340</accession>
<evidence type="ECO:0000313" key="2">
    <source>
        <dbReference type="EMBL" id="SDM78713.1"/>
    </source>
</evidence>
<keyword evidence="1" id="KW-0812">Transmembrane</keyword>
<keyword evidence="1" id="KW-0472">Membrane</keyword>
<gene>
    <name evidence="2" type="ORF">SAMN04488090_4228</name>
</gene>
<name>A0A1G9W340_9BACT</name>